<accession>A0ABV8AA67</accession>
<keyword evidence="3" id="KW-1185">Reference proteome</keyword>
<comment type="caution">
    <text evidence="2">The sequence shown here is derived from an EMBL/GenBank/DDBJ whole genome shotgun (WGS) entry which is preliminary data.</text>
</comment>
<evidence type="ECO:0000256" key="1">
    <source>
        <dbReference type="SAM" id="MobiDB-lite"/>
    </source>
</evidence>
<sequence length="62" mass="7094">MNQGTNVENRPGHFTHNPERAMKERCQKPQGTFEDVKVKDHPIRLTVQAANVTPLTGVRREK</sequence>
<feature type="compositionally biased region" description="Basic and acidic residues" evidence="1">
    <location>
        <begin position="16"/>
        <end position="27"/>
    </location>
</feature>
<feature type="region of interest" description="Disordered" evidence="1">
    <location>
        <begin position="1"/>
        <end position="28"/>
    </location>
</feature>
<evidence type="ECO:0000313" key="3">
    <source>
        <dbReference type="Proteomes" id="UP001595748"/>
    </source>
</evidence>
<name>A0ABV8AA67_9DEIO</name>
<dbReference type="RefSeq" id="WP_380080569.1">
    <property type="nucleotide sequence ID" value="NZ_JBHRZF010000206.1"/>
</dbReference>
<organism evidence="2 3">
    <name type="scientific">Deinococcus antarcticus</name>
    <dbReference type="NCBI Taxonomy" id="1298767"/>
    <lineage>
        <taxon>Bacteria</taxon>
        <taxon>Thermotogati</taxon>
        <taxon>Deinococcota</taxon>
        <taxon>Deinococci</taxon>
        <taxon>Deinococcales</taxon>
        <taxon>Deinococcaceae</taxon>
        <taxon>Deinococcus</taxon>
    </lineage>
</organism>
<dbReference type="Proteomes" id="UP001595748">
    <property type="component" value="Unassembled WGS sequence"/>
</dbReference>
<gene>
    <name evidence="2" type="ORF">ACFOPQ_17825</name>
</gene>
<proteinExistence type="predicted"/>
<evidence type="ECO:0000313" key="2">
    <source>
        <dbReference type="EMBL" id="MFC3862627.1"/>
    </source>
</evidence>
<dbReference type="EMBL" id="JBHRZF010000206">
    <property type="protein sequence ID" value="MFC3862627.1"/>
    <property type="molecule type" value="Genomic_DNA"/>
</dbReference>
<protein>
    <submittedName>
        <fullName evidence="2">Uncharacterized protein</fullName>
    </submittedName>
</protein>
<reference evidence="3" key="1">
    <citation type="journal article" date="2019" name="Int. J. Syst. Evol. Microbiol.">
        <title>The Global Catalogue of Microorganisms (GCM) 10K type strain sequencing project: providing services to taxonomists for standard genome sequencing and annotation.</title>
        <authorList>
            <consortium name="The Broad Institute Genomics Platform"/>
            <consortium name="The Broad Institute Genome Sequencing Center for Infectious Disease"/>
            <person name="Wu L."/>
            <person name="Ma J."/>
        </authorList>
    </citation>
    <scope>NUCLEOTIDE SEQUENCE [LARGE SCALE GENOMIC DNA]</scope>
    <source>
        <strain evidence="3">CCTCC AB 2013263</strain>
    </source>
</reference>